<dbReference type="OrthoDB" id="4336274at2"/>
<dbReference type="Proteomes" id="UP000095544">
    <property type="component" value="Unassembled WGS sequence"/>
</dbReference>
<name>A0A173YSK7_9FIRM</name>
<gene>
    <name evidence="2" type="ORF">ERS852491_00191</name>
</gene>
<keyword evidence="1" id="KW-1133">Transmembrane helix</keyword>
<keyword evidence="1" id="KW-0812">Transmembrane</keyword>
<dbReference type="RefSeq" id="WP_005927592.1">
    <property type="nucleotide sequence ID" value="NZ_CYZU01000001.1"/>
</dbReference>
<evidence type="ECO:0000313" key="2">
    <source>
        <dbReference type="EMBL" id="CUN66357.1"/>
    </source>
</evidence>
<reference evidence="2 3" key="1">
    <citation type="submission" date="2015-09" db="EMBL/GenBank/DDBJ databases">
        <authorList>
            <consortium name="Pathogen Informatics"/>
        </authorList>
    </citation>
    <scope>NUCLEOTIDE SEQUENCE [LARGE SCALE GENOMIC DNA]</scope>
    <source>
        <strain evidence="2 3">2789STDY5834876</strain>
    </source>
</reference>
<accession>A0A173YSK7</accession>
<dbReference type="AlphaFoldDB" id="A0A173YSK7"/>
<protein>
    <submittedName>
        <fullName evidence="2">Uncharacterized protein conserved in bacteria</fullName>
    </submittedName>
</protein>
<organism evidence="2 3">
    <name type="scientific">Faecalicatena contorta</name>
    <dbReference type="NCBI Taxonomy" id="39482"/>
    <lineage>
        <taxon>Bacteria</taxon>
        <taxon>Bacillati</taxon>
        <taxon>Bacillota</taxon>
        <taxon>Clostridia</taxon>
        <taxon>Lachnospirales</taxon>
        <taxon>Lachnospiraceae</taxon>
        <taxon>Faecalicatena</taxon>
    </lineage>
</organism>
<proteinExistence type="predicted"/>
<feature type="transmembrane region" description="Helical" evidence="1">
    <location>
        <begin position="213"/>
        <end position="235"/>
    </location>
</feature>
<evidence type="ECO:0000256" key="1">
    <source>
        <dbReference type="SAM" id="Phobius"/>
    </source>
</evidence>
<feature type="transmembrane region" description="Helical" evidence="1">
    <location>
        <begin position="168"/>
        <end position="193"/>
    </location>
</feature>
<dbReference type="EMBL" id="CYZU01000001">
    <property type="protein sequence ID" value="CUN66357.1"/>
    <property type="molecule type" value="Genomic_DNA"/>
</dbReference>
<feature type="transmembrane region" description="Helical" evidence="1">
    <location>
        <begin position="57"/>
        <end position="75"/>
    </location>
</feature>
<dbReference type="Pfam" id="PF12730">
    <property type="entry name" value="ABC2_membrane_4"/>
    <property type="match status" value="1"/>
</dbReference>
<keyword evidence="1" id="KW-0472">Membrane</keyword>
<dbReference type="GeneID" id="75069447"/>
<sequence>MVTIIKTEFMKLKRYFIVWIGVSLMLLTVLLTLFTTMADDGMVWDYQFLFEQVVKHFVTMIFPMCITLISGYMISREYTDDTLKNIETLPISFRKLLAGKLIVSAILSLFLGIVCFVFTVIANFIMGYDGFALIPALTGLVQMALLGFFLYLTMLPIIVLTSRYKGSFLVGVIVAFVYGFIGMFANGTLQSIYPVSAALGLINYRAGAEGVMWNKGLCFISILIMCAIGIALMFVKQKPEKREAKKTQHTAPKKGW</sequence>
<dbReference type="STRING" id="39482.ERS852491_00191"/>
<feature type="transmembrane region" description="Helical" evidence="1">
    <location>
        <begin position="96"/>
        <end position="126"/>
    </location>
</feature>
<dbReference type="PANTHER" id="PTHR37305">
    <property type="entry name" value="INTEGRAL MEMBRANE PROTEIN-RELATED"/>
    <property type="match status" value="1"/>
</dbReference>
<feature type="transmembrane region" description="Helical" evidence="1">
    <location>
        <begin position="16"/>
        <end position="37"/>
    </location>
</feature>
<feature type="transmembrane region" description="Helical" evidence="1">
    <location>
        <begin position="132"/>
        <end position="161"/>
    </location>
</feature>
<evidence type="ECO:0000313" key="3">
    <source>
        <dbReference type="Proteomes" id="UP000095544"/>
    </source>
</evidence>
<dbReference type="PANTHER" id="PTHR37305:SF1">
    <property type="entry name" value="MEMBRANE PROTEIN"/>
    <property type="match status" value="1"/>
</dbReference>